<gene>
    <name evidence="1" type="ORF">B7P43_G07423</name>
</gene>
<dbReference type="PANTHER" id="PTHR46060">
    <property type="entry name" value="MARINER MOS1 TRANSPOSASE-LIKE PROTEIN"/>
    <property type="match status" value="1"/>
</dbReference>
<name>A0A2J7RAK9_9NEOP</name>
<dbReference type="InterPro" id="IPR052709">
    <property type="entry name" value="Transposase-MT_Hybrid"/>
</dbReference>
<feature type="non-terminal residue" evidence="1">
    <location>
        <position position="1"/>
    </location>
</feature>
<dbReference type="AlphaFoldDB" id="A0A2J7RAK9"/>
<evidence type="ECO:0000313" key="2">
    <source>
        <dbReference type="Proteomes" id="UP000235965"/>
    </source>
</evidence>
<keyword evidence="2" id="KW-1185">Reference proteome</keyword>
<protein>
    <recommendedName>
        <fullName evidence="3">Histone-lysine N-methyltransferase SETMAR</fullName>
    </recommendedName>
</protein>
<organism evidence="1 2">
    <name type="scientific">Cryptotermes secundus</name>
    <dbReference type="NCBI Taxonomy" id="105785"/>
    <lineage>
        <taxon>Eukaryota</taxon>
        <taxon>Metazoa</taxon>
        <taxon>Ecdysozoa</taxon>
        <taxon>Arthropoda</taxon>
        <taxon>Hexapoda</taxon>
        <taxon>Insecta</taxon>
        <taxon>Pterygota</taxon>
        <taxon>Neoptera</taxon>
        <taxon>Polyneoptera</taxon>
        <taxon>Dictyoptera</taxon>
        <taxon>Blattodea</taxon>
        <taxon>Blattoidea</taxon>
        <taxon>Termitoidae</taxon>
        <taxon>Kalotermitidae</taxon>
        <taxon>Cryptotermitinae</taxon>
        <taxon>Cryptotermes</taxon>
    </lineage>
</organism>
<comment type="caution">
    <text evidence="1">The sequence shown here is derived from an EMBL/GenBank/DDBJ whole genome shotgun (WGS) entry which is preliminary data.</text>
</comment>
<accession>A0A2J7RAK9</accession>
<proteinExistence type="predicted"/>
<dbReference type="PANTHER" id="PTHR46060:SF1">
    <property type="entry name" value="MARINER MOS1 TRANSPOSASE-LIKE PROTEIN"/>
    <property type="match status" value="1"/>
</dbReference>
<reference evidence="1 2" key="1">
    <citation type="submission" date="2017-12" db="EMBL/GenBank/DDBJ databases">
        <title>Hemimetabolous genomes reveal molecular basis of termite eusociality.</title>
        <authorList>
            <person name="Harrison M.C."/>
            <person name="Jongepier E."/>
            <person name="Robertson H.M."/>
            <person name="Arning N."/>
            <person name="Bitard-Feildel T."/>
            <person name="Chao H."/>
            <person name="Childers C.P."/>
            <person name="Dinh H."/>
            <person name="Doddapaneni H."/>
            <person name="Dugan S."/>
            <person name="Gowin J."/>
            <person name="Greiner C."/>
            <person name="Han Y."/>
            <person name="Hu H."/>
            <person name="Hughes D.S.T."/>
            <person name="Huylmans A.-K."/>
            <person name="Kemena C."/>
            <person name="Kremer L.P.M."/>
            <person name="Lee S.L."/>
            <person name="Lopez-Ezquerra A."/>
            <person name="Mallet L."/>
            <person name="Monroy-Kuhn J.M."/>
            <person name="Moser A."/>
            <person name="Murali S.C."/>
            <person name="Muzny D.M."/>
            <person name="Otani S."/>
            <person name="Piulachs M.-D."/>
            <person name="Poelchau M."/>
            <person name="Qu J."/>
            <person name="Schaub F."/>
            <person name="Wada-Katsumata A."/>
            <person name="Worley K.C."/>
            <person name="Xie Q."/>
            <person name="Ylla G."/>
            <person name="Poulsen M."/>
            <person name="Gibbs R.A."/>
            <person name="Schal C."/>
            <person name="Richards S."/>
            <person name="Belles X."/>
            <person name="Korb J."/>
            <person name="Bornberg-Bauer E."/>
        </authorList>
    </citation>
    <scope>NUCLEOTIDE SEQUENCE [LARGE SCALE GENOMIC DNA]</scope>
    <source>
        <tissue evidence="1">Whole body</tissue>
    </source>
</reference>
<dbReference type="InParanoid" id="A0A2J7RAK9"/>
<sequence>VERVEQLIRADRKITLDTVATAQGCSQGLVYNIMHDHLKFREVCSLWVPRKLKDREKIPNESLLAWSLTVCRFPNDFHLFGPLKIHLGRKILLTMNSLKRMRGSGGDDSQKKYCTGFDALVKRWDKCINVGGGYIEI</sequence>
<dbReference type="Proteomes" id="UP000235965">
    <property type="component" value="Unassembled WGS sequence"/>
</dbReference>
<dbReference type="EMBL" id="NEVH01006567">
    <property type="protein sequence ID" value="PNF37865.1"/>
    <property type="molecule type" value="Genomic_DNA"/>
</dbReference>
<evidence type="ECO:0008006" key="3">
    <source>
        <dbReference type="Google" id="ProtNLM"/>
    </source>
</evidence>
<evidence type="ECO:0000313" key="1">
    <source>
        <dbReference type="EMBL" id="PNF37865.1"/>
    </source>
</evidence>